<keyword evidence="1" id="KW-0812">Transmembrane</keyword>
<dbReference type="EMBL" id="LAZR01036400">
    <property type="protein sequence ID" value="KKL24938.1"/>
    <property type="molecule type" value="Genomic_DNA"/>
</dbReference>
<evidence type="ECO:0000256" key="1">
    <source>
        <dbReference type="SAM" id="Phobius"/>
    </source>
</evidence>
<organism evidence="2">
    <name type="scientific">marine sediment metagenome</name>
    <dbReference type="NCBI Taxonomy" id="412755"/>
    <lineage>
        <taxon>unclassified sequences</taxon>
        <taxon>metagenomes</taxon>
        <taxon>ecological metagenomes</taxon>
    </lineage>
</organism>
<proteinExistence type="predicted"/>
<dbReference type="AlphaFoldDB" id="A0A0F9EM52"/>
<comment type="caution">
    <text evidence="2">The sequence shown here is derived from an EMBL/GenBank/DDBJ whole genome shotgun (WGS) entry which is preliminary data.</text>
</comment>
<sequence length="118" mass="13834">MRMGITKISILTSFLSMQEHCKKRYTCMKRQTIQDRLKDFYLISISLSAIDEHLGELKKLGFIKVYQRRGHTPNGKIYNKASNRMITKRAILYLLIVGVKISTFLFKKIFKFAPVFPK</sequence>
<gene>
    <name evidence="2" type="ORF">LCGC14_2410300</name>
</gene>
<evidence type="ECO:0008006" key="3">
    <source>
        <dbReference type="Google" id="ProtNLM"/>
    </source>
</evidence>
<feature type="transmembrane region" description="Helical" evidence="1">
    <location>
        <begin position="90"/>
        <end position="110"/>
    </location>
</feature>
<feature type="non-terminal residue" evidence="2">
    <location>
        <position position="118"/>
    </location>
</feature>
<reference evidence="2" key="1">
    <citation type="journal article" date="2015" name="Nature">
        <title>Complex archaea that bridge the gap between prokaryotes and eukaryotes.</title>
        <authorList>
            <person name="Spang A."/>
            <person name="Saw J.H."/>
            <person name="Jorgensen S.L."/>
            <person name="Zaremba-Niedzwiedzka K."/>
            <person name="Martijn J."/>
            <person name="Lind A.E."/>
            <person name="van Eijk R."/>
            <person name="Schleper C."/>
            <person name="Guy L."/>
            <person name="Ettema T.J."/>
        </authorList>
    </citation>
    <scope>NUCLEOTIDE SEQUENCE</scope>
</reference>
<keyword evidence="1" id="KW-0472">Membrane</keyword>
<accession>A0A0F9EM52</accession>
<name>A0A0F9EM52_9ZZZZ</name>
<keyword evidence="1" id="KW-1133">Transmembrane helix</keyword>
<evidence type="ECO:0000313" key="2">
    <source>
        <dbReference type="EMBL" id="KKL24938.1"/>
    </source>
</evidence>
<protein>
    <recommendedName>
        <fullName evidence="3">Winged helix DNA-binding domain-containing protein</fullName>
    </recommendedName>
</protein>